<dbReference type="EMBL" id="JAFNEN010000235">
    <property type="protein sequence ID" value="KAG8188619.1"/>
    <property type="molecule type" value="Genomic_DNA"/>
</dbReference>
<protein>
    <submittedName>
        <fullName evidence="1">Uncharacterized protein</fullName>
    </submittedName>
</protein>
<dbReference type="AlphaFoldDB" id="A0AAV6UY79"/>
<dbReference type="Proteomes" id="UP000827092">
    <property type="component" value="Unassembled WGS sequence"/>
</dbReference>
<evidence type="ECO:0000313" key="2">
    <source>
        <dbReference type="Proteomes" id="UP000827092"/>
    </source>
</evidence>
<name>A0AAV6UY79_9ARAC</name>
<evidence type="ECO:0000313" key="1">
    <source>
        <dbReference type="EMBL" id="KAG8188619.1"/>
    </source>
</evidence>
<proteinExistence type="predicted"/>
<sequence>MNLSGLWTNIYIHTESDIGCLPAKTRAPKKVAAFSTPLPRTGIAASFTSSRELNKKKKKKSDICYIRYEK</sequence>
<reference evidence="1 2" key="1">
    <citation type="journal article" date="2022" name="Nat. Ecol. Evol.">
        <title>A masculinizing supergene underlies an exaggerated male reproductive morph in a spider.</title>
        <authorList>
            <person name="Hendrickx F."/>
            <person name="De Corte Z."/>
            <person name="Sonet G."/>
            <person name="Van Belleghem S.M."/>
            <person name="Kostlbacher S."/>
            <person name="Vangestel C."/>
        </authorList>
    </citation>
    <scope>NUCLEOTIDE SEQUENCE [LARGE SCALE GENOMIC DNA]</scope>
    <source>
        <strain evidence="1">W744_W776</strain>
    </source>
</reference>
<accession>A0AAV6UY79</accession>
<keyword evidence="2" id="KW-1185">Reference proteome</keyword>
<gene>
    <name evidence="1" type="ORF">JTE90_005974</name>
</gene>
<comment type="caution">
    <text evidence="1">The sequence shown here is derived from an EMBL/GenBank/DDBJ whole genome shotgun (WGS) entry which is preliminary data.</text>
</comment>
<organism evidence="1 2">
    <name type="scientific">Oedothorax gibbosus</name>
    <dbReference type="NCBI Taxonomy" id="931172"/>
    <lineage>
        <taxon>Eukaryota</taxon>
        <taxon>Metazoa</taxon>
        <taxon>Ecdysozoa</taxon>
        <taxon>Arthropoda</taxon>
        <taxon>Chelicerata</taxon>
        <taxon>Arachnida</taxon>
        <taxon>Araneae</taxon>
        <taxon>Araneomorphae</taxon>
        <taxon>Entelegynae</taxon>
        <taxon>Araneoidea</taxon>
        <taxon>Linyphiidae</taxon>
        <taxon>Erigoninae</taxon>
        <taxon>Oedothorax</taxon>
    </lineage>
</organism>